<keyword evidence="10" id="KW-1185">Reference proteome</keyword>
<accession>A0A318MWX3</accession>
<proteinExistence type="inferred from homology"/>
<keyword evidence="2 7" id="KW-0813">Transport</keyword>
<feature type="transmembrane region" description="Helical" evidence="7">
    <location>
        <begin position="12"/>
        <end position="35"/>
    </location>
</feature>
<dbReference type="RefSeq" id="WP_110438770.1">
    <property type="nucleotide sequence ID" value="NZ_CP046393.1"/>
</dbReference>
<protein>
    <submittedName>
        <fullName evidence="9">ABC transporter permease</fullName>
    </submittedName>
</protein>
<dbReference type="InterPro" id="IPR035906">
    <property type="entry name" value="MetI-like_sf"/>
</dbReference>
<feature type="domain" description="ABC transmembrane type-1" evidence="8">
    <location>
        <begin position="57"/>
        <end position="241"/>
    </location>
</feature>
<keyword evidence="6 7" id="KW-0472">Membrane</keyword>
<dbReference type="Proteomes" id="UP000247565">
    <property type="component" value="Unassembled WGS sequence"/>
</dbReference>
<keyword evidence="3" id="KW-1003">Cell membrane</keyword>
<gene>
    <name evidence="9" type="ORF">DK869_04280</name>
</gene>
<dbReference type="GO" id="GO:0005886">
    <property type="term" value="C:plasma membrane"/>
    <property type="evidence" value="ECO:0007669"/>
    <property type="project" value="UniProtKB-SubCell"/>
</dbReference>
<organism evidence="9 10">
    <name type="scientific">Commensalibacter melissae</name>
    <dbReference type="NCBI Taxonomy" id="2070537"/>
    <lineage>
        <taxon>Bacteria</taxon>
        <taxon>Pseudomonadati</taxon>
        <taxon>Pseudomonadota</taxon>
        <taxon>Alphaproteobacteria</taxon>
        <taxon>Acetobacterales</taxon>
        <taxon>Acetobacteraceae</taxon>
    </lineage>
</organism>
<evidence type="ECO:0000256" key="5">
    <source>
        <dbReference type="ARBA" id="ARBA00022989"/>
    </source>
</evidence>
<evidence type="ECO:0000256" key="6">
    <source>
        <dbReference type="ARBA" id="ARBA00023136"/>
    </source>
</evidence>
<dbReference type="PANTHER" id="PTHR30151">
    <property type="entry name" value="ALKANE SULFONATE ABC TRANSPORTER-RELATED, MEMBRANE SUBUNIT"/>
    <property type="match status" value="1"/>
</dbReference>
<feature type="transmembrane region" description="Helical" evidence="7">
    <location>
        <begin position="186"/>
        <end position="210"/>
    </location>
</feature>
<dbReference type="Pfam" id="PF00528">
    <property type="entry name" value="BPD_transp_1"/>
    <property type="match status" value="1"/>
</dbReference>
<feature type="transmembrane region" description="Helical" evidence="7">
    <location>
        <begin position="222"/>
        <end position="241"/>
    </location>
</feature>
<reference evidence="9 10" key="1">
    <citation type="submission" date="2018-05" db="EMBL/GenBank/DDBJ databases">
        <title>Reference genomes for bee gut microbiota database.</title>
        <authorList>
            <person name="Ellegaard K.M."/>
        </authorList>
    </citation>
    <scope>NUCLEOTIDE SEQUENCE [LARGE SCALE GENOMIC DNA]</scope>
    <source>
        <strain evidence="9 10">ESL0284</strain>
    </source>
</reference>
<dbReference type="EMBL" id="QGLT01000002">
    <property type="protein sequence ID" value="PXZ00628.1"/>
    <property type="molecule type" value="Genomic_DNA"/>
</dbReference>
<dbReference type="InterPro" id="IPR000515">
    <property type="entry name" value="MetI-like"/>
</dbReference>
<dbReference type="PANTHER" id="PTHR30151:SF20">
    <property type="entry name" value="ABC TRANSPORTER PERMEASE PROTEIN HI_0355-RELATED"/>
    <property type="match status" value="1"/>
</dbReference>
<evidence type="ECO:0000313" key="10">
    <source>
        <dbReference type="Proteomes" id="UP000247565"/>
    </source>
</evidence>
<comment type="caution">
    <text evidence="9">The sequence shown here is derived from an EMBL/GenBank/DDBJ whole genome shotgun (WGS) entry which is preliminary data.</text>
</comment>
<evidence type="ECO:0000256" key="1">
    <source>
        <dbReference type="ARBA" id="ARBA00004651"/>
    </source>
</evidence>
<evidence type="ECO:0000256" key="4">
    <source>
        <dbReference type="ARBA" id="ARBA00022692"/>
    </source>
</evidence>
<feature type="transmembrane region" description="Helical" evidence="7">
    <location>
        <begin position="69"/>
        <end position="92"/>
    </location>
</feature>
<evidence type="ECO:0000256" key="3">
    <source>
        <dbReference type="ARBA" id="ARBA00022475"/>
    </source>
</evidence>
<evidence type="ECO:0000313" key="9">
    <source>
        <dbReference type="EMBL" id="PXZ00628.1"/>
    </source>
</evidence>
<comment type="subcellular location">
    <subcellularLocation>
        <location evidence="1 7">Cell membrane</location>
        <topology evidence="1 7">Multi-pass membrane protein</topology>
    </subcellularLocation>
</comment>
<dbReference type="GO" id="GO:0055085">
    <property type="term" value="P:transmembrane transport"/>
    <property type="evidence" value="ECO:0007669"/>
    <property type="project" value="InterPro"/>
</dbReference>
<dbReference type="PROSITE" id="PS50928">
    <property type="entry name" value="ABC_TM1"/>
    <property type="match status" value="1"/>
</dbReference>
<evidence type="ECO:0000259" key="8">
    <source>
        <dbReference type="PROSITE" id="PS50928"/>
    </source>
</evidence>
<evidence type="ECO:0000256" key="7">
    <source>
        <dbReference type="RuleBase" id="RU363032"/>
    </source>
</evidence>
<evidence type="ECO:0000256" key="2">
    <source>
        <dbReference type="ARBA" id="ARBA00022448"/>
    </source>
</evidence>
<feature type="transmembrane region" description="Helical" evidence="7">
    <location>
        <begin position="127"/>
        <end position="143"/>
    </location>
</feature>
<keyword evidence="4 7" id="KW-0812">Transmembrane</keyword>
<sequence length="254" mass="28241">MKTHLHESFLISIRIVSLIGSLIFVWWLISFFNYIPAYLLPSPLAVIQALNINHQLLWQATLTTTQETIIGLVIGCFFGMFLALFMILVPFLRHWLMPIIIISQSIPTFALAPLLVLWFGFGISSKVVMTVIMIFFPVTSSFFDGLNRTPQGYLDLSKTMNTSALRQLLFIRIPAALPAFSSGLKIAAAIAPIGAVIGEWVGASSGLGYLMQNANNRFQTDLMFAALLILSFMTMSLWGIVTLTTKTLISWSNE</sequence>
<dbReference type="OrthoDB" id="9786495at2"/>
<keyword evidence="5 7" id="KW-1133">Transmembrane helix</keyword>
<feature type="transmembrane region" description="Helical" evidence="7">
    <location>
        <begin position="99"/>
        <end position="121"/>
    </location>
</feature>
<comment type="similarity">
    <text evidence="7">Belongs to the binding-protein-dependent transport system permease family.</text>
</comment>
<dbReference type="AlphaFoldDB" id="A0A318MWX3"/>
<dbReference type="SUPFAM" id="SSF161098">
    <property type="entry name" value="MetI-like"/>
    <property type="match status" value="1"/>
</dbReference>
<name>A0A318MWX3_9PROT</name>
<dbReference type="Gene3D" id="1.10.3720.10">
    <property type="entry name" value="MetI-like"/>
    <property type="match status" value="1"/>
</dbReference>